<dbReference type="Proteomes" id="UP000234847">
    <property type="component" value="Unassembled WGS sequence"/>
</dbReference>
<protein>
    <recommendedName>
        <fullName evidence="3">Uridine kinase</fullName>
    </recommendedName>
</protein>
<evidence type="ECO:0008006" key="3">
    <source>
        <dbReference type="Google" id="ProtNLM"/>
    </source>
</evidence>
<reference evidence="1 2" key="1">
    <citation type="submission" date="2017-12" db="EMBL/GenBank/DDBJ databases">
        <title>Phylogenetic diversity of female urinary microbiome.</title>
        <authorList>
            <person name="Thomas-White K."/>
            <person name="Wolfe A.J."/>
        </authorList>
    </citation>
    <scope>NUCLEOTIDE SEQUENCE [LARGE SCALE GENOMIC DNA]</scope>
    <source>
        <strain evidence="1 2">UMB0038</strain>
    </source>
</reference>
<gene>
    <name evidence="1" type="ORF">CYJ95_11235</name>
</gene>
<evidence type="ECO:0000313" key="2">
    <source>
        <dbReference type="Proteomes" id="UP000234847"/>
    </source>
</evidence>
<evidence type="ECO:0000313" key="1">
    <source>
        <dbReference type="EMBL" id="PKZ79740.1"/>
    </source>
</evidence>
<name>A0AAX0VHV0_MICLU</name>
<organism evidence="1 2">
    <name type="scientific">Micrococcus luteus</name>
    <name type="common">Micrococcus lysodeikticus</name>
    <dbReference type="NCBI Taxonomy" id="1270"/>
    <lineage>
        <taxon>Bacteria</taxon>
        <taxon>Bacillati</taxon>
        <taxon>Actinomycetota</taxon>
        <taxon>Actinomycetes</taxon>
        <taxon>Micrococcales</taxon>
        <taxon>Micrococcaceae</taxon>
        <taxon>Micrococcus</taxon>
    </lineage>
</organism>
<dbReference type="EMBL" id="PKJT01000016">
    <property type="protein sequence ID" value="PKZ79740.1"/>
    <property type="molecule type" value="Genomic_DNA"/>
</dbReference>
<comment type="caution">
    <text evidence="1">The sequence shown here is derived from an EMBL/GenBank/DDBJ whole genome shotgun (WGS) entry which is preliminary data.</text>
</comment>
<sequence>MTSSPNASGATGTAVWEELAQEVLSRNPRGRILVAIDGVDAAARMHFADALAAALRAVGRHATRLSAAPFTDDDAVRTILRMFRHNGPESELAAAPEDRMLIVDGWSLLRSSLRSAWHFTVFLDGGEPAHPDTHERHLRYMREDIPRESSDAVYEVSDSMHPQRLYFDSC</sequence>
<proteinExistence type="predicted"/>
<dbReference type="AlphaFoldDB" id="A0AAX0VHV0"/>
<accession>A0AAX0VHV0</accession>